<feature type="region of interest" description="Disordered" evidence="1">
    <location>
        <begin position="1"/>
        <end position="35"/>
    </location>
</feature>
<comment type="caution">
    <text evidence="2">The sequence shown here is derived from an EMBL/GenBank/DDBJ whole genome shotgun (WGS) entry which is preliminary data.</text>
</comment>
<dbReference type="FunFam" id="3.30.70.1820:FF:000004">
    <property type="entry name" value="Uncharacterized protein"/>
    <property type="match status" value="1"/>
</dbReference>
<evidence type="ECO:0008006" key="4">
    <source>
        <dbReference type="Google" id="ProtNLM"/>
    </source>
</evidence>
<evidence type="ECO:0000313" key="3">
    <source>
        <dbReference type="Proteomes" id="UP001529510"/>
    </source>
</evidence>
<proteinExistence type="predicted"/>
<dbReference type="EMBL" id="JAMKFB020000295">
    <property type="protein sequence ID" value="KAL0150398.1"/>
    <property type="molecule type" value="Genomic_DNA"/>
</dbReference>
<protein>
    <recommendedName>
        <fullName evidence="4">L1 transposable element RRM domain-containing protein</fullName>
    </recommendedName>
</protein>
<dbReference type="PANTHER" id="PTHR11505">
    <property type="entry name" value="L1 TRANSPOSABLE ELEMENT-RELATED"/>
    <property type="match status" value="1"/>
</dbReference>
<dbReference type="Gene3D" id="3.30.70.1820">
    <property type="entry name" value="L1 transposable element, RRM domain"/>
    <property type="match status" value="1"/>
</dbReference>
<gene>
    <name evidence="2" type="ORF">M9458_054215</name>
</gene>
<dbReference type="AlphaFoldDB" id="A0ABD0MJR6"/>
<organism evidence="2 3">
    <name type="scientific">Cirrhinus mrigala</name>
    <name type="common">Mrigala</name>
    <dbReference type="NCBI Taxonomy" id="683832"/>
    <lineage>
        <taxon>Eukaryota</taxon>
        <taxon>Metazoa</taxon>
        <taxon>Chordata</taxon>
        <taxon>Craniata</taxon>
        <taxon>Vertebrata</taxon>
        <taxon>Euteleostomi</taxon>
        <taxon>Actinopterygii</taxon>
        <taxon>Neopterygii</taxon>
        <taxon>Teleostei</taxon>
        <taxon>Ostariophysi</taxon>
        <taxon>Cypriniformes</taxon>
        <taxon>Cyprinidae</taxon>
        <taxon>Labeoninae</taxon>
        <taxon>Labeonini</taxon>
        <taxon>Cirrhinus</taxon>
    </lineage>
</organism>
<evidence type="ECO:0000313" key="2">
    <source>
        <dbReference type="EMBL" id="KAL0150398.1"/>
    </source>
</evidence>
<keyword evidence="3" id="KW-1185">Reference proteome</keyword>
<accession>A0ABD0MJR6</accession>
<evidence type="ECO:0000256" key="1">
    <source>
        <dbReference type="SAM" id="MobiDB-lite"/>
    </source>
</evidence>
<dbReference type="InterPro" id="IPR004244">
    <property type="entry name" value="Transposase_22"/>
</dbReference>
<dbReference type="Proteomes" id="UP001529510">
    <property type="component" value="Unassembled WGS sequence"/>
</dbReference>
<reference evidence="2 3" key="1">
    <citation type="submission" date="2024-05" db="EMBL/GenBank/DDBJ databases">
        <title>Genome sequencing and assembly of Indian major carp, Cirrhinus mrigala (Hamilton, 1822).</title>
        <authorList>
            <person name="Mohindra V."/>
            <person name="Chowdhury L.M."/>
            <person name="Lal K."/>
            <person name="Jena J.K."/>
        </authorList>
    </citation>
    <scope>NUCLEOTIDE SEQUENCE [LARGE SCALE GENOMIC DNA]</scope>
    <source>
        <strain evidence="2">CM1030</strain>
        <tissue evidence="2">Blood</tissue>
    </source>
</reference>
<name>A0ABD0MJR6_CIRMR</name>
<sequence length="214" mass="23854">MPKPAKKTGKKDLITDAAADEPEHSSGDANSEPELSPALAKALEIITEKISGAIDQKLGLREEVEGTDAVAFLQTWIPKFLHLQAKNGRIKIERAHRTLAPKPGAKDRPRPLIVRFHNYGDKQKVLDASRMLSRDGDLQYDDNKVSFSQDFSASVIRRHKEFNAVKQRLREMGARYAMLYPAKLRVSIVNTSKVFETVAAVLQYLDKNAASSNT</sequence>